<dbReference type="InterPro" id="IPR036513">
    <property type="entry name" value="STAS_dom_sf"/>
</dbReference>
<dbReference type="Pfam" id="PF01740">
    <property type="entry name" value="STAS"/>
    <property type="match status" value="1"/>
</dbReference>
<organism evidence="4 5">
    <name type="scientific">Reinekea marinisedimentorum</name>
    <dbReference type="NCBI Taxonomy" id="230495"/>
    <lineage>
        <taxon>Bacteria</taxon>
        <taxon>Pseudomonadati</taxon>
        <taxon>Pseudomonadota</taxon>
        <taxon>Gammaproteobacteria</taxon>
        <taxon>Oceanospirillales</taxon>
        <taxon>Saccharospirillaceae</taxon>
        <taxon>Reinekea</taxon>
    </lineage>
</organism>
<comment type="caution">
    <text evidence="4">The sequence shown here is derived from an EMBL/GenBank/DDBJ whole genome shotgun (WGS) entry which is preliminary data.</text>
</comment>
<evidence type="ECO:0000256" key="1">
    <source>
        <dbReference type="ARBA" id="ARBA00009013"/>
    </source>
</evidence>
<evidence type="ECO:0000256" key="2">
    <source>
        <dbReference type="RuleBase" id="RU003749"/>
    </source>
</evidence>
<keyword evidence="5" id="KW-1185">Reference proteome</keyword>
<reference evidence="4 5" key="1">
    <citation type="submission" date="2019-03" db="EMBL/GenBank/DDBJ databases">
        <title>Genomic Encyclopedia of Archaeal and Bacterial Type Strains, Phase II (KMG-II): from individual species to whole genera.</title>
        <authorList>
            <person name="Goeker M."/>
        </authorList>
    </citation>
    <scope>NUCLEOTIDE SEQUENCE [LARGE SCALE GENOMIC DNA]</scope>
    <source>
        <strain evidence="4 5">DSM 15388</strain>
    </source>
</reference>
<dbReference type="PANTHER" id="PTHR33495">
    <property type="entry name" value="ANTI-SIGMA FACTOR ANTAGONIST TM_1081-RELATED-RELATED"/>
    <property type="match status" value="1"/>
</dbReference>
<dbReference type="Proteomes" id="UP000295793">
    <property type="component" value="Unassembled WGS sequence"/>
</dbReference>
<evidence type="ECO:0000259" key="3">
    <source>
        <dbReference type="PROSITE" id="PS50801"/>
    </source>
</evidence>
<protein>
    <recommendedName>
        <fullName evidence="2">Anti-sigma factor antagonist</fullName>
    </recommendedName>
</protein>
<dbReference type="GO" id="GO:0043856">
    <property type="term" value="F:anti-sigma factor antagonist activity"/>
    <property type="evidence" value="ECO:0007669"/>
    <property type="project" value="InterPro"/>
</dbReference>
<dbReference type="OrthoDB" id="9796076at2"/>
<dbReference type="NCBIfam" id="TIGR00377">
    <property type="entry name" value="ant_ant_sig"/>
    <property type="match status" value="1"/>
</dbReference>
<dbReference type="InterPro" id="IPR002645">
    <property type="entry name" value="STAS_dom"/>
</dbReference>
<dbReference type="InterPro" id="IPR003658">
    <property type="entry name" value="Anti-sigma_ant"/>
</dbReference>
<name>A0A4V2UK19_9GAMM</name>
<comment type="similarity">
    <text evidence="1 2">Belongs to the anti-sigma-factor antagonist family.</text>
</comment>
<accession>A0A4V2UK19</accession>
<feature type="domain" description="STAS" evidence="3">
    <location>
        <begin position="1"/>
        <end position="92"/>
    </location>
</feature>
<proteinExistence type="inferred from homology"/>
<dbReference type="RefSeq" id="WP_132700311.1">
    <property type="nucleotide sequence ID" value="NZ_SLZR01000003.1"/>
</dbReference>
<gene>
    <name evidence="4" type="ORF">BCF53_10347</name>
</gene>
<dbReference type="PANTHER" id="PTHR33495:SF2">
    <property type="entry name" value="ANTI-SIGMA FACTOR ANTAGONIST TM_1081-RELATED"/>
    <property type="match status" value="1"/>
</dbReference>
<dbReference type="Gene3D" id="3.30.750.24">
    <property type="entry name" value="STAS domain"/>
    <property type="match status" value="1"/>
</dbReference>
<dbReference type="CDD" id="cd07043">
    <property type="entry name" value="STAS_anti-anti-sigma_factors"/>
    <property type="match status" value="1"/>
</dbReference>
<evidence type="ECO:0000313" key="5">
    <source>
        <dbReference type="Proteomes" id="UP000295793"/>
    </source>
</evidence>
<dbReference type="PROSITE" id="PS50801">
    <property type="entry name" value="STAS"/>
    <property type="match status" value="1"/>
</dbReference>
<dbReference type="AlphaFoldDB" id="A0A4V2UK19"/>
<dbReference type="EMBL" id="SLZR01000003">
    <property type="protein sequence ID" value="TCS42386.1"/>
    <property type="molecule type" value="Genomic_DNA"/>
</dbReference>
<dbReference type="SUPFAM" id="SSF52091">
    <property type="entry name" value="SpoIIaa-like"/>
    <property type="match status" value="1"/>
</dbReference>
<evidence type="ECO:0000313" key="4">
    <source>
        <dbReference type="EMBL" id="TCS42386.1"/>
    </source>
</evidence>
<sequence length="117" mass="12801">MKMISENINGYQVVTLHGCMDVETVQELRSDFDTLAVNAQSDVVFDMTDVNFMDSSGVGALVFTFKRLKAKRLSLHMVGLCNQPLKLVRLLRIDQSIPAHASIDDLTGLSGATLQGS</sequence>